<sequence>MTDLDDVSLPHAVALSWGVAEQPHKGPKRELSIERIVETAIEIADAEGLSALSMNRVATSLGFTTMSLYRYITSKDDLLLLMQDAAIDVPTPPEPLTADWRAELREWVVLTMSVVRAHTWFTDIPIQGVPITPNNLRIVDWGLRCLRGTPLTDTEKMATILLATGYTRTYGMLERDIGRAGAVDAPQGAVPGTNYSAALRELVTEARFPYLLPVLASGAYTEDFEHDADSFDDFGFGLERILDGIQHLLDERERSGSWAAVADAASASDAADAADQGAADRAAFYPKDEKVREAAHARREAEHRLREAEQKVREALKKERELLAKARERAAKQAEVEQRRAAKKRGAGD</sequence>
<evidence type="ECO:0000256" key="2">
    <source>
        <dbReference type="ARBA" id="ARBA00023125"/>
    </source>
</evidence>
<protein>
    <submittedName>
        <fullName evidence="7">TetR/AcrR family transcriptional regulator C-terminal domain-containing protein</fullName>
    </submittedName>
</protein>
<accession>A0ABT2H2D6</accession>
<feature type="domain" description="HTH tetR-type" evidence="6">
    <location>
        <begin position="30"/>
        <end position="90"/>
    </location>
</feature>
<dbReference type="PROSITE" id="PS50977">
    <property type="entry name" value="HTH_TETR_2"/>
    <property type="match status" value="1"/>
</dbReference>
<evidence type="ECO:0000313" key="7">
    <source>
        <dbReference type="EMBL" id="MCS5734067.1"/>
    </source>
</evidence>
<dbReference type="SUPFAM" id="SSF46689">
    <property type="entry name" value="Homeodomain-like"/>
    <property type="match status" value="1"/>
</dbReference>
<dbReference type="Pfam" id="PF02909">
    <property type="entry name" value="TetR_C_1"/>
    <property type="match status" value="1"/>
</dbReference>
<dbReference type="InterPro" id="IPR009057">
    <property type="entry name" value="Homeodomain-like_sf"/>
</dbReference>
<dbReference type="InterPro" id="IPR036271">
    <property type="entry name" value="Tet_transcr_reg_TetR-rel_C_sf"/>
</dbReference>
<reference evidence="7" key="1">
    <citation type="submission" date="2022-08" db="EMBL/GenBank/DDBJ databases">
        <authorList>
            <person name="Deng Y."/>
            <person name="Han X.-F."/>
            <person name="Zhang Y.-Q."/>
        </authorList>
    </citation>
    <scope>NUCLEOTIDE SEQUENCE</scope>
    <source>
        <strain evidence="7">CPCC 203386</strain>
    </source>
</reference>
<evidence type="ECO:0000313" key="8">
    <source>
        <dbReference type="Proteomes" id="UP001165586"/>
    </source>
</evidence>
<keyword evidence="3" id="KW-0804">Transcription</keyword>
<organism evidence="7 8">
    <name type="scientific">Herbiconiux daphne</name>
    <dbReference type="NCBI Taxonomy" id="2970914"/>
    <lineage>
        <taxon>Bacteria</taxon>
        <taxon>Bacillati</taxon>
        <taxon>Actinomycetota</taxon>
        <taxon>Actinomycetes</taxon>
        <taxon>Micrococcales</taxon>
        <taxon>Microbacteriaceae</taxon>
        <taxon>Herbiconiux</taxon>
    </lineage>
</organism>
<keyword evidence="2 4" id="KW-0238">DNA-binding</keyword>
<dbReference type="SUPFAM" id="SSF48498">
    <property type="entry name" value="Tetracyclin repressor-like, C-terminal domain"/>
    <property type="match status" value="1"/>
</dbReference>
<dbReference type="InterPro" id="IPR001647">
    <property type="entry name" value="HTH_TetR"/>
</dbReference>
<keyword evidence="8" id="KW-1185">Reference proteome</keyword>
<gene>
    <name evidence="7" type="ORF">N1032_09995</name>
</gene>
<evidence type="ECO:0000256" key="3">
    <source>
        <dbReference type="ARBA" id="ARBA00023163"/>
    </source>
</evidence>
<name>A0ABT2H2D6_9MICO</name>
<feature type="DNA-binding region" description="H-T-H motif" evidence="4">
    <location>
        <begin position="53"/>
        <end position="72"/>
    </location>
</feature>
<dbReference type="RefSeq" id="WP_259538912.1">
    <property type="nucleotide sequence ID" value="NZ_JANLCJ010000003.1"/>
</dbReference>
<dbReference type="InterPro" id="IPR004111">
    <property type="entry name" value="Repressor_TetR_C"/>
</dbReference>
<keyword evidence="1" id="KW-0805">Transcription regulation</keyword>
<evidence type="ECO:0000256" key="4">
    <source>
        <dbReference type="PROSITE-ProRule" id="PRU00335"/>
    </source>
</evidence>
<evidence type="ECO:0000256" key="1">
    <source>
        <dbReference type="ARBA" id="ARBA00023015"/>
    </source>
</evidence>
<evidence type="ECO:0000259" key="6">
    <source>
        <dbReference type="PROSITE" id="PS50977"/>
    </source>
</evidence>
<feature type="region of interest" description="Disordered" evidence="5">
    <location>
        <begin position="327"/>
        <end position="349"/>
    </location>
</feature>
<dbReference type="EMBL" id="JANLCJ010000003">
    <property type="protein sequence ID" value="MCS5734067.1"/>
    <property type="molecule type" value="Genomic_DNA"/>
</dbReference>
<dbReference type="Gene3D" id="1.10.10.60">
    <property type="entry name" value="Homeodomain-like"/>
    <property type="match status" value="1"/>
</dbReference>
<dbReference type="Pfam" id="PF00440">
    <property type="entry name" value="TetR_N"/>
    <property type="match status" value="1"/>
</dbReference>
<comment type="caution">
    <text evidence="7">The sequence shown here is derived from an EMBL/GenBank/DDBJ whole genome shotgun (WGS) entry which is preliminary data.</text>
</comment>
<proteinExistence type="predicted"/>
<dbReference type="Proteomes" id="UP001165586">
    <property type="component" value="Unassembled WGS sequence"/>
</dbReference>
<evidence type="ECO:0000256" key="5">
    <source>
        <dbReference type="SAM" id="MobiDB-lite"/>
    </source>
</evidence>
<dbReference type="Gene3D" id="1.10.357.10">
    <property type="entry name" value="Tetracycline Repressor, domain 2"/>
    <property type="match status" value="1"/>
</dbReference>